<name>A0A0V0GHG3_SOLCH</name>
<protein>
    <submittedName>
        <fullName evidence="1">Putative ovule protein</fullName>
    </submittedName>
</protein>
<dbReference type="AlphaFoldDB" id="A0A0V0GHG3"/>
<accession>A0A0V0GHG3</accession>
<dbReference type="EMBL" id="GEDG01039397">
    <property type="protein sequence ID" value="JAP07129.1"/>
    <property type="molecule type" value="Transcribed_RNA"/>
</dbReference>
<organism evidence="1">
    <name type="scientific">Solanum chacoense</name>
    <name type="common">Chaco potato</name>
    <dbReference type="NCBI Taxonomy" id="4108"/>
    <lineage>
        <taxon>Eukaryota</taxon>
        <taxon>Viridiplantae</taxon>
        <taxon>Streptophyta</taxon>
        <taxon>Embryophyta</taxon>
        <taxon>Tracheophyta</taxon>
        <taxon>Spermatophyta</taxon>
        <taxon>Magnoliopsida</taxon>
        <taxon>eudicotyledons</taxon>
        <taxon>Gunneridae</taxon>
        <taxon>Pentapetalae</taxon>
        <taxon>asterids</taxon>
        <taxon>lamiids</taxon>
        <taxon>Solanales</taxon>
        <taxon>Solanaceae</taxon>
        <taxon>Solanoideae</taxon>
        <taxon>Solaneae</taxon>
        <taxon>Solanum</taxon>
    </lineage>
</organism>
<reference evidence="1" key="1">
    <citation type="submission" date="2015-12" db="EMBL/GenBank/DDBJ databases">
        <title>Gene expression during late stages of embryo sac development: a critical building block for successful pollen-pistil interactions.</title>
        <authorList>
            <person name="Liu Y."/>
            <person name="Joly V."/>
            <person name="Sabar M."/>
            <person name="Matton D.P."/>
        </authorList>
    </citation>
    <scope>NUCLEOTIDE SEQUENCE</scope>
</reference>
<evidence type="ECO:0000313" key="1">
    <source>
        <dbReference type="EMBL" id="JAP07129.1"/>
    </source>
</evidence>
<proteinExistence type="predicted"/>
<sequence>MQSDDKTIDKQCPFSFVNHKRILSRKLQVMIYVAWTLQKCRWVRVEFSKNSAFLKNLTQVRHHF</sequence>